<evidence type="ECO:0000313" key="1">
    <source>
        <dbReference type="EMBL" id="KAJ8412108.1"/>
    </source>
</evidence>
<keyword evidence="2" id="KW-1185">Reference proteome</keyword>
<dbReference type="AlphaFoldDB" id="A0AAD7WX19"/>
<comment type="caution">
    <text evidence="1">The sequence shown here is derived from an EMBL/GenBank/DDBJ whole genome shotgun (WGS) entry which is preliminary data.</text>
</comment>
<gene>
    <name evidence="1" type="ORF">AAFF_G00143750</name>
</gene>
<evidence type="ECO:0000313" key="2">
    <source>
        <dbReference type="Proteomes" id="UP001221898"/>
    </source>
</evidence>
<reference evidence="1" key="1">
    <citation type="journal article" date="2023" name="Science">
        <title>Genome structures resolve the early diversification of teleost fishes.</title>
        <authorList>
            <person name="Parey E."/>
            <person name="Louis A."/>
            <person name="Montfort J."/>
            <person name="Bouchez O."/>
            <person name="Roques C."/>
            <person name="Iampietro C."/>
            <person name="Lluch J."/>
            <person name="Castinel A."/>
            <person name="Donnadieu C."/>
            <person name="Desvignes T."/>
            <person name="Floi Bucao C."/>
            <person name="Jouanno E."/>
            <person name="Wen M."/>
            <person name="Mejri S."/>
            <person name="Dirks R."/>
            <person name="Jansen H."/>
            <person name="Henkel C."/>
            <person name="Chen W.J."/>
            <person name="Zahm M."/>
            <person name="Cabau C."/>
            <person name="Klopp C."/>
            <person name="Thompson A.W."/>
            <person name="Robinson-Rechavi M."/>
            <person name="Braasch I."/>
            <person name="Lecointre G."/>
            <person name="Bobe J."/>
            <person name="Postlethwait J.H."/>
            <person name="Berthelot C."/>
            <person name="Roest Crollius H."/>
            <person name="Guiguen Y."/>
        </authorList>
    </citation>
    <scope>NUCLEOTIDE SEQUENCE</scope>
    <source>
        <strain evidence="1">NC1722</strain>
    </source>
</reference>
<proteinExistence type="predicted"/>
<protein>
    <submittedName>
        <fullName evidence="1">Uncharacterized protein</fullName>
    </submittedName>
</protein>
<dbReference type="EMBL" id="JAINUG010000020">
    <property type="protein sequence ID" value="KAJ8412108.1"/>
    <property type="molecule type" value="Genomic_DNA"/>
</dbReference>
<name>A0AAD7WX19_9TELE</name>
<organism evidence="1 2">
    <name type="scientific">Aldrovandia affinis</name>
    <dbReference type="NCBI Taxonomy" id="143900"/>
    <lineage>
        <taxon>Eukaryota</taxon>
        <taxon>Metazoa</taxon>
        <taxon>Chordata</taxon>
        <taxon>Craniata</taxon>
        <taxon>Vertebrata</taxon>
        <taxon>Euteleostomi</taxon>
        <taxon>Actinopterygii</taxon>
        <taxon>Neopterygii</taxon>
        <taxon>Teleostei</taxon>
        <taxon>Notacanthiformes</taxon>
        <taxon>Halosauridae</taxon>
        <taxon>Aldrovandia</taxon>
    </lineage>
</organism>
<sequence length="70" mass="8323">MHTQPKVVTCDLARKHLRFRCSQTGDDGRDVTTHSLAQTYFQKEGIRQKRERREHLARQIYTISNINRLI</sequence>
<dbReference type="Proteomes" id="UP001221898">
    <property type="component" value="Unassembled WGS sequence"/>
</dbReference>
<accession>A0AAD7WX19</accession>